<dbReference type="AlphaFoldDB" id="A0A223NRR5"/>
<evidence type="ECO:0000313" key="2">
    <source>
        <dbReference type="Proteomes" id="UP000215002"/>
    </source>
</evidence>
<dbReference type="KEGG" id="muc:MuYL_0445"/>
<dbReference type="Proteomes" id="UP000215002">
    <property type="component" value="Chromosome"/>
</dbReference>
<dbReference type="EMBL" id="CP022743">
    <property type="protein sequence ID" value="ASU32348.1"/>
    <property type="molecule type" value="Genomic_DNA"/>
</dbReference>
<sequence length="66" mass="7606">MENFDKEIRQIQLNNPSEINGELGNYFSVITRANGTYKVIWGKPVSTHIRHKVEALVKKHFIPAVK</sequence>
<protein>
    <submittedName>
        <fullName evidence="1">Uncharacterized protein</fullName>
    </submittedName>
</protein>
<gene>
    <name evidence="1" type="ORF">MuYL_0445</name>
</gene>
<evidence type="ECO:0000313" key="1">
    <source>
        <dbReference type="EMBL" id="ASU32348.1"/>
    </source>
</evidence>
<accession>A0A223NRR5</accession>
<dbReference type="RefSeq" id="WP_094568954.1">
    <property type="nucleotide sequence ID" value="NZ_CP022743.1"/>
</dbReference>
<dbReference type="OrthoDB" id="798577at2"/>
<reference evidence="1 2" key="1">
    <citation type="submission" date="2017-08" db="EMBL/GenBank/DDBJ databases">
        <title>Complete genome sequence of Mucilaginibacter sp. strain BJC16-A31.</title>
        <authorList>
            <consortium name="Henan University of Science and Technology"/>
            <person name="You X."/>
        </authorList>
    </citation>
    <scope>NUCLEOTIDE SEQUENCE [LARGE SCALE GENOMIC DNA]</scope>
    <source>
        <strain evidence="1 2">BJC16-A31</strain>
    </source>
</reference>
<keyword evidence="2" id="KW-1185">Reference proteome</keyword>
<proteinExistence type="predicted"/>
<organism evidence="1 2">
    <name type="scientific">Mucilaginibacter xinganensis</name>
    <dbReference type="NCBI Taxonomy" id="1234841"/>
    <lineage>
        <taxon>Bacteria</taxon>
        <taxon>Pseudomonadati</taxon>
        <taxon>Bacteroidota</taxon>
        <taxon>Sphingobacteriia</taxon>
        <taxon>Sphingobacteriales</taxon>
        <taxon>Sphingobacteriaceae</taxon>
        <taxon>Mucilaginibacter</taxon>
    </lineage>
</organism>
<name>A0A223NRR5_9SPHI</name>